<dbReference type="InterPro" id="IPR045213">
    <property type="entry name" value="Malic_NAD-bd_bact_type"/>
</dbReference>
<dbReference type="SUPFAM" id="SSF51735">
    <property type="entry name" value="NAD(P)-binding Rossmann-fold domains"/>
    <property type="match status" value="1"/>
</dbReference>
<comment type="caution">
    <text evidence="11">The sequence shown here is derived from an EMBL/GenBank/DDBJ whole genome shotgun (WGS) entry which is preliminary data.</text>
</comment>
<dbReference type="RefSeq" id="WP_053432134.1">
    <property type="nucleotide sequence ID" value="NZ_CP040441.1"/>
</dbReference>
<feature type="domain" description="Malic enzyme N-terminal" evidence="10">
    <location>
        <begin position="18"/>
        <end position="151"/>
    </location>
</feature>
<comment type="cofactor">
    <cofactor evidence="7">
        <name>Mg(2+)</name>
        <dbReference type="ChEBI" id="CHEBI:18420"/>
    </cofactor>
    <cofactor evidence="7">
        <name>Mn(2+)</name>
        <dbReference type="ChEBI" id="CHEBI:29035"/>
    </cofactor>
    <text evidence="7">Divalent metal cations. Prefers magnesium or manganese.</text>
</comment>
<feature type="active site" description="Proton acceptor" evidence="5">
    <location>
        <position position="94"/>
    </location>
</feature>
<evidence type="ECO:0000259" key="10">
    <source>
        <dbReference type="SMART" id="SM01274"/>
    </source>
</evidence>
<evidence type="ECO:0000256" key="3">
    <source>
        <dbReference type="ARBA" id="ARBA00022723"/>
    </source>
</evidence>
<dbReference type="FunFam" id="3.40.50.720:FF:000095">
    <property type="entry name" value="NADP-dependent malic enzyme"/>
    <property type="match status" value="1"/>
</dbReference>
<dbReference type="InterPro" id="IPR012302">
    <property type="entry name" value="Malic_NAD-bd"/>
</dbReference>
<dbReference type="InterPro" id="IPR051674">
    <property type="entry name" value="Malate_Decarboxylase"/>
</dbReference>
<feature type="binding site" evidence="7">
    <location>
        <position position="162"/>
    </location>
    <ligand>
        <name>a divalent metal cation</name>
        <dbReference type="ChEBI" id="CHEBI:60240"/>
    </ligand>
</feature>
<keyword evidence="3 7" id="KW-0479">Metal-binding</keyword>
<dbReference type="InterPro" id="IPR001891">
    <property type="entry name" value="Malic_OxRdtase"/>
</dbReference>
<dbReference type="GO" id="GO:0051287">
    <property type="term" value="F:NAD binding"/>
    <property type="evidence" value="ECO:0007669"/>
    <property type="project" value="InterPro"/>
</dbReference>
<dbReference type="GeneID" id="87595951"/>
<dbReference type="GO" id="GO:0004470">
    <property type="term" value="F:malic enzyme activity"/>
    <property type="evidence" value="ECO:0007669"/>
    <property type="project" value="InterPro"/>
</dbReference>
<name>A0A0M0KEA7_ALKHA</name>
<dbReference type="CDD" id="cd05311">
    <property type="entry name" value="NAD_bind_2_malic_enz"/>
    <property type="match status" value="1"/>
</dbReference>
<dbReference type="SUPFAM" id="SSF53223">
    <property type="entry name" value="Aminoacid dehydrogenase-like, N-terminal domain"/>
    <property type="match status" value="1"/>
</dbReference>
<dbReference type="Pfam" id="PF00390">
    <property type="entry name" value="malic"/>
    <property type="match status" value="1"/>
</dbReference>
<dbReference type="InterPro" id="IPR046346">
    <property type="entry name" value="Aminoacid_DH-like_N_sf"/>
</dbReference>
<keyword evidence="4" id="KW-0560">Oxidoreductase</keyword>
<evidence type="ECO:0000256" key="1">
    <source>
        <dbReference type="ARBA" id="ARBA00001936"/>
    </source>
</evidence>
<dbReference type="GO" id="GO:0046872">
    <property type="term" value="F:metal ion binding"/>
    <property type="evidence" value="ECO:0007669"/>
    <property type="project" value="UniProtKB-KW"/>
</dbReference>
<evidence type="ECO:0000313" key="11">
    <source>
        <dbReference type="EMBL" id="KOO36907.1"/>
    </source>
</evidence>
<feature type="binding site" evidence="6">
    <location>
        <position position="288"/>
    </location>
    <ligand>
        <name>(S)-malate</name>
        <dbReference type="ChEBI" id="CHEBI:15589"/>
    </ligand>
</feature>
<feature type="domain" description="Malic enzyme NAD-binding" evidence="9">
    <location>
        <begin position="163"/>
        <end position="386"/>
    </location>
</feature>
<proteinExistence type="inferred from homology"/>
<gene>
    <name evidence="11" type="ORF">AMD02_16095</name>
</gene>
<feature type="binding site" evidence="6">
    <location>
        <position position="318"/>
    </location>
    <ligand>
        <name>(S)-malate</name>
        <dbReference type="ChEBI" id="CHEBI:15589"/>
    </ligand>
</feature>
<dbReference type="FunFam" id="3.40.50.10380:FF:000003">
    <property type="entry name" value="NADP-dependent malic enzyme"/>
    <property type="match status" value="1"/>
</dbReference>
<comment type="similarity">
    <text evidence="2 8">Belongs to the malic enzymes family.</text>
</comment>
<reference evidence="11" key="1">
    <citation type="submission" date="2015-08" db="EMBL/GenBank/DDBJ databases">
        <title>Complete DNA Sequence of Pseudomonas syringae pv. actinidiae, the Causal Agent of Kiwifruit Canker Disease.</title>
        <authorList>
            <person name="Rikkerink E.H.A."/>
            <person name="Fineran P.C."/>
        </authorList>
    </citation>
    <scope>NUCLEOTIDE SEQUENCE</scope>
    <source>
        <strain evidence="11">DSM 13666</strain>
    </source>
</reference>
<dbReference type="PATRIC" id="fig|136160.3.peg.4167"/>
<dbReference type="InterPro" id="IPR037062">
    <property type="entry name" value="Malic_N_dom_sf"/>
</dbReference>
<feature type="active site" description="Proton donor" evidence="5">
    <location>
        <position position="39"/>
    </location>
</feature>
<comment type="cofactor">
    <cofactor evidence="1">
        <name>Mn(2+)</name>
        <dbReference type="ChEBI" id="CHEBI:29035"/>
    </cofactor>
</comment>
<dbReference type="InterPro" id="IPR012301">
    <property type="entry name" value="Malic_N_dom"/>
</dbReference>
<evidence type="ECO:0000256" key="8">
    <source>
        <dbReference type="RuleBase" id="RU003427"/>
    </source>
</evidence>
<dbReference type="AlphaFoldDB" id="A0A0M0KEA7"/>
<dbReference type="Gene3D" id="3.40.50.720">
    <property type="entry name" value="NAD(P)-binding Rossmann-like Domain"/>
    <property type="match status" value="1"/>
</dbReference>
<evidence type="ECO:0000256" key="4">
    <source>
        <dbReference type="ARBA" id="ARBA00023002"/>
    </source>
</evidence>
<feature type="binding site" evidence="7">
    <location>
        <position position="137"/>
    </location>
    <ligand>
        <name>a divalent metal cation</name>
        <dbReference type="ChEBI" id="CHEBI:60240"/>
    </ligand>
</feature>
<evidence type="ECO:0000256" key="6">
    <source>
        <dbReference type="PIRSR" id="PIRSR000106-2"/>
    </source>
</evidence>
<dbReference type="Gene3D" id="3.40.50.10380">
    <property type="entry name" value="Malic enzyme, N-terminal domain"/>
    <property type="match status" value="1"/>
</dbReference>
<dbReference type="PRINTS" id="PR00072">
    <property type="entry name" value="MALOXRDTASE"/>
</dbReference>
<sequence>MANPNLKEEAIALHQKHSGKLEIVGKMEITDEKDLSLVYTPGVADVCKQIAEQPDKVNSLTSRGNMVAIVTDGTAVLGLGNIGPKAAMPVMEGKALLFKKFANIDGFPVCLNTQDTDEIVQIIKALSPTFAGINLEDIAAPRCFEIEERLKEELDIPVFHDDQHGTAIVVLAALTNALKVVNKLNQPIKMVINGAGAAGTAIANLLLHAGFKDITLVSLEGVVAKGEAWLNPMQAKMAEVTNLAGVKGTLKDAITDADVFIGVSGPGAMKKEHIQAMAKDPIVLALANPIPEIYPEEAVEAGAAVVGTGRSDYPNQVNNLLAFPGIFRGALDAGAKTITMEMKIAAAYAIADVLSDKEVNANMIIPDALDARVAQRVAEAVATTALQRERVAALSAN</sequence>
<dbReference type="EMBL" id="LILD01000003">
    <property type="protein sequence ID" value="KOO36907.1"/>
    <property type="molecule type" value="Genomic_DNA"/>
</dbReference>
<dbReference type="SMART" id="SM00919">
    <property type="entry name" value="Malic_M"/>
    <property type="match status" value="1"/>
</dbReference>
<dbReference type="PANTHER" id="PTHR43237:SF4">
    <property type="entry name" value="NADP-DEPENDENT MALIC ENZYME"/>
    <property type="match status" value="1"/>
</dbReference>
<dbReference type="GO" id="GO:0016616">
    <property type="term" value="F:oxidoreductase activity, acting on the CH-OH group of donors, NAD or NADP as acceptor"/>
    <property type="evidence" value="ECO:0007669"/>
    <property type="project" value="InterPro"/>
</dbReference>
<dbReference type="InterPro" id="IPR036291">
    <property type="entry name" value="NAD(P)-bd_dom_sf"/>
</dbReference>
<dbReference type="SMART" id="SM01274">
    <property type="entry name" value="malic"/>
    <property type="match status" value="1"/>
</dbReference>
<evidence type="ECO:0000256" key="2">
    <source>
        <dbReference type="ARBA" id="ARBA00008785"/>
    </source>
</evidence>
<evidence type="ECO:0000256" key="7">
    <source>
        <dbReference type="PIRSR" id="PIRSR000106-3"/>
    </source>
</evidence>
<dbReference type="PANTHER" id="PTHR43237">
    <property type="entry name" value="NADP-DEPENDENT MALIC ENZYME"/>
    <property type="match status" value="1"/>
</dbReference>
<dbReference type="PIRSF" id="PIRSF000106">
    <property type="entry name" value="ME"/>
    <property type="match status" value="1"/>
</dbReference>
<dbReference type="Pfam" id="PF03949">
    <property type="entry name" value="Malic_M"/>
    <property type="match status" value="1"/>
</dbReference>
<evidence type="ECO:0000256" key="5">
    <source>
        <dbReference type="PIRSR" id="PIRSR000106-1"/>
    </source>
</evidence>
<organism evidence="11">
    <name type="scientific">Halalkalibacterium halodurans</name>
    <name type="common">Bacillus halodurans</name>
    <dbReference type="NCBI Taxonomy" id="86665"/>
    <lineage>
        <taxon>Bacteria</taxon>
        <taxon>Bacillati</taxon>
        <taxon>Bacillota</taxon>
        <taxon>Bacilli</taxon>
        <taxon>Bacillales</taxon>
        <taxon>Bacillaceae</taxon>
        <taxon>Halalkalibacterium (ex Joshi et al. 2022)</taxon>
    </lineage>
</organism>
<accession>A0A0M0KEA7</accession>
<protein>
    <submittedName>
        <fullName evidence="11">Malate dehydrogenase</fullName>
    </submittedName>
</protein>
<evidence type="ECO:0000259" key="9">
    <source>
        <dbReference type="SMART" id="SM00919"/>
    </source>
</evidence>
<feature type="binding site" evidence="7">
    <location>
        <position position="136"/>
    </location>
    <ligand>
        <name>a divalent metal cation</name>
        <dbReference type="ChEBI" id="CHEBI:60240"/>
    </ligand>
</feature>